<accession>A0A9W6SEQ9</accession>
<evidence type="ECO:0000313" key="5">
    <source>
        <dbReference type="Proteomes" id="UP001165074"/>
    </source>
</evidence>
<feature type="signal peptide" evidence="3">
    <location>
        <begin position="1"/>
        <end position="32"/>
    </location>
</feature>
<gene>
    <name evidence="4" type="ORF">Airi02_101460</name>
</gene>
<dbReference type="AlphaFoldDB" id="A0A9W6SEQ9"/>
<feature type="region of interest" description="Disordered" evidence="1">
    <location>
        <begin position="185"/>
        <end position="226"/>
    </location>
</feature>
<evidence type="ECO:0000313" key="4">
    <source>
        <dbReference type="EMBL" id="GLY92218.1"/>
    </source>
</evidence>
<dbReference type="RefSeq" id="WP_285584260.1">
    <property type="nucleotide sequence ID" value="NZ_BSTK01000026.1"/>
</dbReference>
<reference evidence="4" key="1">
    <citation type="submission" date="2023-03" db="EMBL/GenBank/DDBJ databases">
        <title>Actinoallomurus iriomotensis NBRC 103684.</title>
        <authorList>
            <person name="Ichikawa N."/>
            <person name="Sato H."/>
            <person name="Tonouchi N."/>
        </authorList>
    </citation>
    <scope>NUCLEOTIDE SEQUENCE</scope>
    <source>
        <strain evidence="4">NBRC 103684</strain>
    </source>
</reference>
<keyword evidence="5" id="KW-1185">Reference proteome</keyword>
<evidence type="ECO:0000256" key="3">
    <source>
        <dbReference type="SAM" id="SignalP"/>
    </source>
</evidence>
<feature type="transmembrane region" description="Helical" evidence="2">
    <location>
        <begin position="243"/>
        <end position="264"/>
    </location>
</feature>
<sequence length="272" mass="28511">MRGITRHPLAGLTGLAGLAFLACLPMAGPAAADDTPSPSPSATVGTAGTSFLTATAMDPGQQVRVSSSTGDYLYWSFDAAAGETDRLAITITLPTGASRHGPATWTVDVFDGLRRRQPCTAGSQTATAATGAATLALHCLLRQVRSWADPWSDEPLPGTYYVRLSATGLPDQDLGLPVQTDLSITAKKGDAQPDNARLKAPLSPETDAGSTAAPQADSSAAPSAEAERTGHFWNRISWPSTRWWWTIGGGLLAALAGVGGYRLARHPRRWFS</sequence>
<proteinExistence type="predicted"/>
<keyword evidence="2" id="KW-1133">Transmembrane helix</keyword>
<evidence type="ECO:0008006" key="6">
    <source>
        <dbReference type="Google" id="ProtNLM"/>
    </source>
</evidence>
<feature type="chain" id="PRO_5040913927" description="Peptidase" evidence="3">
    <location>
        <begin position="33"/>
        <end position="272"/>
    </location>
</feature>
<dbReference type="PROSITE" id="PS51257">
    <property type="entry name" value="PROKAR_LIPOPROTEIN"/>
    <property type="match status" value="1"/>
</dbReference>
<feature type="compositionally biased region" description="Low complexity" evidence="1">
    <location>
        <begin position="210"/>
        <end position="224"/>
    </location>
</feature>
<name>A0A9W6SEQ9_9ACTN</name>
<comment type="caution">
    <text evidence="4">The sequence shown here is derived from an EMBL/GenBank/DDBJ whole genome shotgun (WGS) entry which is preliminary data.</text>
</comment>
<keyword evidence="2" id="KW-0472">Membrane</keyword>
<dbReference type="EMBL" id="BSTK01000026">
    <property type="protein sequence ID" value="GLY92218.1"/>
    <property type="molecule type" value="Genomic_DNA"/>
</dbReference>
<evidence type="ECO:0000256" key="1">
    <source>
        <dbReference type="SAM" id="MobiDB-lite"/>
    </source>
</evidence>
<protein>
    <recommendedName>
        <fullName evidence="6">Peptidase</fullName>
    </recommendedName>
</protein>
<keyword evidence="2" id="KW-0812">Transmembrane</keyword>
<evidence type="ECO:0000256" key="2">
    <source>
        <dbReference type="SAM" id="Phobius"/>
    </source>
</evidence>
<dbReference type="Proteomes" id="UP001165074">
    <property type="component" value="Unassembled WGS sequence"/>
</dbReference>
<organism evidence="4 5">
    <name type="scientific">Actinoallomurus iriomotensis</name>
    <dbReference type="NCBI Taxonomy" id="478107"/>
    <lineage>
        <taxon>Bacteria</taxon>
        <taxon>Bacillati</taxon>
        <taxon>Actinomycetota</taxon>
        <taxon>Actinomycetes</taxon>
        <taxon>Streptosporangiales</taxon>
        <taxon>Thermomonosporaceae</taxon>
        <taxon>Actinoallomurus</taxon>
    </lineage>
</organism>
<keyword evidence="3" id="KW-0732">Signal</keyword>